<dbReference type="Pfam" id="PF05678">
    <property type="entry name" value="VQ"/>
    <property type="match status" value="1"/>
</dbReference>
<evidence type="ECO:0000259" key="2">
    <source>
        <dbReference type="Pfam" id="PF05678"/>
    </source>
</evidence>
<feature type="region of interest" description="Disordered" evidence="1">
    <location>
        <begin position="47"/>
        <end position="95"/>
    </location>
</feature>
<feature type="compositionally biased region" description="Low complexity" evidence="1">
    <location>
        <begin position="47"/>
        <end position="63"/>
    </location>
</feature>
<dbReference type="InterPro" id="IPR039609">
    <property type="entry name" value="VQ_15/22"/>
</dbReference>
<feature type="domain" description="VQ" evidence="2">
    <location>
        <begin position="95"/>
        <end position="121"/>
    </location>
</feature>
<keyword evidence="4" id="KW-1185">Reference proteome</keyword>
<evidence type="ECO:0000313" key="3">
    <source>
        <dbReference type="EMBL" id="KAH1081774.1"/>
    </source>
</evidence>
<evidence type="ECO:0000256" key="1">
    <source>
        <dbReference type="SAM" id="MobiDB-lite"/>
    </source>
</evidence>
<dbReference type="InterPro" id="IPR008889">
    <property type="entry name" value="VQ"/>
</dbReference>
<feature type="region of interest" description="Disordered" evidence="1">
    <location>
        <begin position="212"/>
        <end position="243"/>
    </location>
</feature>
<comment type="caution">
    <text evidence="3">The sequence shown here is derived from an EMBL/GenBank/DDBJ whole genome shotgun (WGS) entry which is preliminary data.</text>
</comment>
<protein>
    <recommendedName>
        <fullName evidence="2">VQ domain-containing protein</fullName>
    </recommendedName>
</protein>
<accession>A0A9D4A2K2</accession>
<dbReference type="PANTHER" id="PTHR33179">
    <property type="entry name" value="VQ MOTIF-CONTAINING PROTEIN"/>
    <property type="match status" value="1"/>
</dbReference>
<dbReference type="Proteomes" id="UP000828251">
    <property type="component" value="Unassembled WGS sequence"/>
</dbReference>
<proteinExistence type="predicted"/>
<organism evidence="3 4">
    <name type="scientific">Gossypium stocksii</name>
    <dbReference type="NCBI Taxonomy" id="47602"/>
    <lineage>
        <taxon>Eukaryota</taxon>
        <taxon>Viridiplantae</taxon>
        <taxon>Streptophyta</taxon>
        <taxon>Embryophyta</taxon>
        <taxon>Tracheophyta</taxon>
        <taxon>Spermatophyta</taxon>
        <taxon>Magnoliopsida</taxon>
        <taxon>eudicotyledons</taxon>
        <taxon>Gunneridae</taxon>
        <taxon>Pentapetalae</taxon>
        <taxon>rosids</taxon>
        <taxon>malvids</taxon>
        <taxon>Malvales</taxon>
        <taxon>Malvaceae</taxon>
        <taxon>Malvoideae</taxon>
        <taxon>Gossypium</taxon>
    </lineage>
</organism>
<evidence type="ECO:0000313" key="4">
    <source>
        <dbReference type="Proteomes" id="UP000828251"/>
    </source>
</evidence>
<reference evidence="3 4" key="1">
    <citation type="journal article" date="2021" name="Plant Biotechnol. J.">
        <title>Multi-omics assisted identification of the key and species-specific regulatory components of drought-tolerant mechanisms in Gossypium stocksii.</title>
        <authorList>
            <person name="Yu D."/>
            <person name="Ke L."/>
            <person name="Zhang D."/>
            <person name="Wu Y."/>
            <person name="Sun Y."/>
            <person name="Mei J."/>
            <person name="Sun J."/>
            <person name="Sun Y."/>
        </authorList>
    </citation>
    <scope>NUCLEOTIDE SEQUENCE [LARGE SCALE GENOMIC DNA]</scope>
    <source>
        <strain evidence="4">cv. E1</strain>
        <tissue evidence="3">Leaf</tissue>
    </source>
</reference>
<feature type="compositionally biased region" description="Low complexity" evidence="1">
    <location>
        <begin position="218"/>
        <end position="243"/>
    </location>
</feature>
<sequence length="243" mass="26215">MSETMSTPTDWPQFYEHALSNQEIPNRVRVLASESVFGDQGSDTAVLTTPTVTSSSAPVSSLGLGRGGGLSGGHLSPEGRVGKPIRRRSRASRRTPTTLLNTDTTNFRAMVQQFTGGPSAPFAGGAPHHGGPDFGFGFGTRHQPHNSNPNNPFMLPPAGFHLQYQQQQQQQQQNQLIHHHNQPLMFSLNSNDNNPAPGELFFQRLGVGGGVNMQGSDVSSQVPPSRTSTSSSNDNRSNPRLMF</sequence>
<gene>
    <name evidence="3" type="ORF">J1N35_021535</name>
</gene>
<dbReference type="PANTHER" id="PTHR33179:SF29">
    <property type="entry name" value="OS06G0666400 PROTEIN"/>
    <property type="match status" value="1"/>
</dbReference>
<dbReference type="AlphaFoldDB" id="A0A9D4A2K2"/>
<name>A0A9D4A2K2_9ROSI</name>
<dbReference type="EMBL" id="JAIQCV010000007">
    <property type="protein sequence ID" value="KAH1081774.1"/>
    <property type="molecule type" value="Genomic_DNA"/>
</dbReference>
<feature type="compositionally biased region" description="Basic residues" evidence="1">
    <location>
        <begin position="83"/>
        <end position="93"/>
    </location>
</feature>
<dbReference type="OrthoDB" id="1726347at2759"/>